<dbReference type="SUPFAM" id="SSF56219">
    <property type="entry name" value="DNase I-like"/>
    <property type="match status" value="1"/>
</dbReference>
<dbReference type="AlphaFoldDB" id="A0AAW0LVI4"/>
<proteinExistence type="predicted"/>
<protein>
    <submittedName>
        <fullName evidence="2">Uncharacterized protein</fullName>
    </submittedName>
</protein>
<dbReference type="PANTHER" id="PTHR33710:SF77">
    <property type="entry name" value="DNASE I-LIKE SUPERFAMILY PROTEIN"/>
    <property type="match status" value="1"/>
</dbReference>
<comment type="caution">
    <text evidence="2">The sequence shown here is derived from an EMBL/GenBank/DDBJ whole genome shotgun (WGS) entry which is preliminary data.</text>
</comment>
<keyword evidence="1" id="KW-0175">Coiled coil</keyword>
<keyword evidence="3" id="KW-1185">Reference proteome</keyword>
<dbReference type="EMBL" id="PKMF04000049">
    <property type="protein sequence ID" value="KAK7855068.1"/>
    <property type="molecule type" value="Genomic_DNA"/>
</dbReference>
<dbReference type="Proteomes" id="UP000237347">
    <property type="component" value="Unassembled WGS sequence"/>
</dbReference>
<dbReference type="PANTHER" id="PTHR33710">
    <property type="entry name" value="BNAC02G09200D PROTEIN"/>
    <property type="match status" value="1"/>
</dbReference>
<evidence type="ECO:0000256" key="1">
    <source>
        <dbReference type="SAM" id="Coils"/>
    </source>
</evidence>
<reference evidence="2 3" key="1">
    <citation type="journal article" date="2018" name="Sci. Data">
        <title>The draft genome sequence of cork oak.</title>
        <authorList>
            <person name="Ramos A.M."/>
            <person name="Usie A."/>
            <person name="Barbosa P."/>
            <person name="Barros P.M."/>
            <person name="Capote T."/>
            <person name="Chaves I."/>
            <person name="Simoes F."/>
            <person name="Abreu I."/>
            <person name="Carrasquinho I."/>
            <person name="Faro C."/>
            <person name="Guimaraes J.B."/>
            <person name="Mendonca D."/>
            <person name="Nobrega F."/>
            <person name="Rodrigues L."/>
            <person name="Saibo N.J.M."/>
            <person name="Varela M.C."/>
            <person name="Egas C."/>
            <person name="Matos J."/>
            <person name="Miguel C.M."/>
            <person name="Oliveira M.M."/>
            <person name="Ricardo C.P."/>
            <person name="Goncalves S."/>
        </authorList>
    </citation>
    <scope>NUCLEOTIDE SEQUENCE [LARGE SCALE GENOMIC DNA]</scope>
    <source>
        <strain evidence="3">cv. HL8</strain>
    </source>
</reference>
<organism evidence="2 3">
    <name type="scientific">Quercus suber</name>
    <name type="common">Cork oak</name>
    <dbReference type="NCBI Taxonomy" id="58331"/>
    <lineage>
        <taxon>Eukaryota</taxon>
        <taxon>Viridiplantae</taxon>
        <taxon>Streptophyta</taxon>
        <taxon>Embryophyta</taxon>
        <taxon>Tracheophyta</taxon>
        <taxon>Spermatophyta</taxon>
        <taxon>Magnoliopsida</taxon>
        <taxon>eudicotyledons</taxon>
        <taxon>Gunneridae</taxon>
        <taxon>Pentapetalae</taxon>
        <taxon>rosids</taxon>
        <taxon>fabids</taxon>
        <taxon>Fagales</taxon>
        <taxon>Fagaceae</taxon>
        <taxon>Quercus</taxon>
    </lineage>
</organism>
<dbReference type="InterPro" id="IPR036691">
    <property type="entry name" value="Endo/exonu/phosph_ase_sf"/>
</dbReference>
<feature type="coiled-coil region" evidence="1">
    <location>
        <begin position="1"/>
        <end position="28"/>
    </location>
</feature>
<evidence type="ECO:0000313" key="3">
    <source>
        <dbReference type="Proteomes" id="UP000237347"/>
    </source>
</evidence>
<evidence type="ECO:0000313" key="2">
    <source>
        <dbReference type="EMBL" id="KAK7855068.1"/>
    </source>
</evidence>
<name>A0AAW0LVI4_QUESU</name>
<gene>
    <name evidence="2" type="ORF">CFP56_029759</name>
</gene>
<accession>A0AAW0LVI4</accession>
<sequence length="216" mass="24974">MEELDNLAAQLEALLRDAEEQKLSLERFVRHHQVLWYLEWGFLVGQKVLDQDVIELLLLLDFRKKLESAVGLNGFIINNRLINLGFQSNKFTWTNKCPFGATIKERFDIAIANESWCCPFPNANLKHYPITGSDHAPIILCTMGETHIYPKPFRFESMWTRDPSSFAVIKGALIKRFHGSLTYCLSQKIREAEFLLKKCNKDVFGNICYKIKSITD</sequence>